<feature type="domain" description="WYL" evidence="1">
    <location>
        <begin position="478"/>
        <end position="545"/>
    </location>
</feature>
<keyword evidence="5" id="KW-1185">Reference proteome</keyword>
<dbReference type="Proteomes" id="UP001296993">
    <property type="component" value="Unassembled WGS sequence"/>
</dbReference>
<feature type="domain" description="WYL" evidence="1">
    <location>
        <begin position="150"/>
        <end position="212"/>
    </location>
</feature>
<dbReference type="GO" id="GO:0000502">
    <property type="term" value="C:proteasome complex"/>
    <property type="evidence" value="ECO:0007669"/>
    <property type="project" value="UniProtKB-KW"/>
</dbReference>
<dbReference type="InterPro" id="IPR026881">
    <property type="entry name" value="WYL_dom"/>
</dbReference>
<name>A0ABS4XBT0_9MICC</name>
<evidence type="ECO:0000259" key="3">
    <source>
        <dbReference type="Pfam" id="PF25583"/>
    </source>
</evidence>
<comment type="caution">
    <text evidence="4">The sequence shown here is derived from an EMBL/GenBank/DDBJ whole genome shotgun (WGS) entry which is preliminary data.</text>
</comment>
<dbReference type="PANTHER" id="PTHR34580">
    <property type="match status" value="1"/>
</dbReference>
<sequence length="651" mass="71485">MAQINSGGPSRAEKLVSLTYALINTPHGYSKRQLRKIVDDYKGLSEAAFDRKFDRDKKDLRDMGIPLKTLGEGGEERYLIPPESYRLPEVRFTTEESAVLGLAAQLWKDTDLESFAARATGRLAVGSPDAGEDARFTEYVPRLHASGPSFGACLNAVWSQEILGFEYLDAQGQSSKRTVDAWGIGSRFGNWYLVGFDHNRQGVRMFRLSRILSDVTPGKAHSSRPAGFKMAEALGRLDPLIAGETARVSLVKETGWSLRSRASTIIPGEESDEIHLQFHDLVTLAAEIAKLGPNARVLEPAGLAAAVQRKLADALAKQRFPVPPFKLSKRRNVGRPPSTDAVARNLDIISYVAKLGSPTVAQTAKHFGLSEKQLLEHLQTIMMCGVPNGLPDELIDVEWETGAISINNAEALNAPIRLGLQEAAAMLSGLASLRQLPDFEHSESIQGAFAKLQQAAVGFEGLESVLSIALRSTEENENYAVLLCAIRESQVVNLKYYSASSDAVSERLVEPIRLVEHAGRQYLRAWSQRNEQIRSFRVDRIQAAETTGAAFELDPRKHEDTEDIFFTPGADDVQVVLGFGKRLALVADEYAPEQWARVGDELIAEIRMSSTAVLPGMIAYHGGDLRVLAPDNVREEVESWLQNALSISEVA</sequence>
<reference evidence="4 5" key="1">
    <citation type="submission" date="2021-03" db="EMBL/GenBank/DDBJ databases">
        <title>Sequencing the genomes of 1000 actinobacteria strains.</title>
        <authorList>
            <person name="Klenk H.-P."/>
        </authorList>
    </citation>
    <scope>NUCLEOTIDE SEQUENCE [LARGE SCALE GENOMIC DNA]</scope>
    <source>
        <strain evidence="4 5">DSM 15797</strain>
    </source>
</reference>
<dbReference type="EMBL" id="JAGIOF010000001">
    <property type="protein sequence ID" value="MBP2385933.1"/>
    <property type="molecule type" value="Genomic_DNA"/>
</dbReference>
<dbReference type="InterPro" id="IPR043839">
    <property type="entry name" value="PafC_HTH"/>
</dbReference>
<dbReference type="Pfam" id="PF19187">
    <property type="entry name" value="HTH_PafC"/>
    <property type="match status" value="1"/>
</dbReference>
<evidence type="ECO:0000313" key="5">
    <source>
        <dbReference type="Proteomes" id="UP001296993"/>
    </source>
</evidence>
<dbReference type="PROSITE" id="PS52050">
    <property type="entry name" value="WYL"/>
    <property type="match status" value="2"/>
</dbReference>
<evidence type="ECO:0000313" key="4">
    <source>
        <dbReference type="EMBL" id="MBP2385933.1"/>
    </source>
</evidence>
<evidence type="ECO:0000259" key="2">
    <source>
        <dbReference type="Pfam" id="PF19187"/>
    </source>
</evidence>
<keyword evidence="4" id="KW-0647">Proteasome</keyword>
<feature type="domain" description="WCX" evidence="3">
    <location>
        <begin position="244"/>
        <end position="315"/>
    </location>
</feature>
<dbReference type="Pfam" id="PF25583">
    <property type="entry name" value="WCX"/>
    <property type="match status" value="2"/>
</dbReference>
<dbReference type="PANTHER" id="PTHR34580:SF1">
    <property type="entry name" value="PROTEIN PAFC"/>
    <property type="match status" value="1"/>
</dbReference>
<protein>
    <submittedName>
        <fullName evidence="4">Proteasome accessory factor C</fullName>
    </submittedName>
</protein>
<feature type="domain" description="PafC HTH" evidence="2">
    <location>
        <begin position="341"/>
        <end position="454"/>
    </location>
</feature>
<organism evidence="4 5">
    <name type="scientific">Paeniglutamicibacter kerguelensis</name>
    <dbReference type="NCBI Taxonomy" id="254788"/>
    <lineage>
        <taxon>Bacteria</taxon>
        <taxon>Bacillati</taxon>
        <taxon>Actinomycetota</taxon>
        <taxon>Actinomycetes</taxon>
        <taxon>Micrococcales</taxon>
        <taxon>Micrococcaceae</taxon>
        <taxon>Paeniglutamicibacter</taxon>
    </lineage>
</organism>
<dbReference type="RefSeq" id="WP_209996919.1">
    <property type="nucleotide sequence ID" value="NZ_BAAAJY010000003.1"/>
</dbReference>
<evidence type="ECO:0000259" key="1">
    <source>
        <dbReference type="Pfam" id="PF13280"/>
    </source>
</evidence>
<dbReference type="Pfam" id="PF13280">
    <property type="entry name" value="WYL"/>
    <property type="match status" value="2"/>
</dbReference>
<gene>
    <name evidence="4" type="ORF">JOF47_001444</name>
</gene>
<dbReference type="InterPro" id="IPR051534">
    <property type="entry name" value="CBASS_pafABC_assoc_protein"/>
</dbReference>
<feature type="domain" description="WCX" evidence="3">
    <location>
        <begin position="574"/>
        <end position="645"/>
    </location>
</feature>
<dbReference type="InterPro" id="IPR057727">
    <property type="entry name" value="WCX_dom"/>
</dbReference>
<proteinExistence type="predicted"/>
<accession>A0ABS4XBT0</accession>